<accession>A0A8T0PWK6</accession>
<evidence type="ECO:0000313" key="1">
    <source>
        <dbReference type="EMBL" id="KAG2564742.1"/>
    </source>
</evidence>
<reference evidence="1" key="1">
    <citation type="submission" date="2020-05" db="EMBL/GenBank/DDBJ databases">
        <title>WGS assembly of Panicum virgatum.</title>
        <authorList>
            <person name="Lovell J.T."/>
            <person name="Jenkins J."/>
            <person name="Shu S."/>
            <person name="Juenger T.E."/>
            <person name="Schmutz J."/>
        </authorList>
    </citation>
    <scope>NUCLEOTIDE SEQUENCE</scope>
    <source>
        <strain evidence="1">AP13</strain>
    </source>
</reference>
<protein>
    <submittedName>
        <fullName evidence="1">Uncharacterized protein</fullName>
    </submittedName>
</protein>
<proteinExistence type="predicted"/>
<keyword evidence="2" id="KW-1185">Reference proteome</keyword>
<evidence type="ECO:0000313" key="2">
    <source>
        <dbReference type="Proteomes" id="UP000823388"/>
    </source>
</evidence>
<dbReference type="Proteomes" id="UP000823388">
    <property type="component" value="Chromosome 7N"/>
</dbReference>
<organism evidence="1 2">
    <name type="scientific">Panicum virgatum</name>
    <name type="common">Blackwell switchgrass</name>
    <dbReference type="NCBI Taxonomy" id="38727"/>
    <lineage>
        <taxon>Eukaryota</taxon>
        <taxon>Viridiplantae</taxon>
        <taxon>Streptophyta</taxon>
        <taxon>Embryophyta</taxon>
        <taxon>Tracheophyta</taxon>
        <taxon>Spermatophyta</taxon>
        <taxon>Magnoliopsida</taxon>
        <taxon>Liliopsida</taxon>
        <taxon>Poales</taxon>
        <taxon>Poaceae</taxon>
        <taxon>PACMAD clade</taxon>
        <taxon>Panicoideae</taxon>
        <taxon>Panicodae</taxon>
        <taxon>Paniceae</taxon>
        <taxon>Panicinae</taxon>
        <taxon>Panicum</taxon>
        <taxon>Panicum sect. Hiantes</taxon>
    </lineage>
</organism>
<dbReference type="EMBL" id="CM029050">
    <property type="protein sequence ID" value="KAG2564742.1"/>
    <property type="molecule type" value="Genomic_DNA"/>
</dbReference>
<name>A0A8T0PWK6_PANVG</name>
<dbReference type="PANTHER" id="PTHR36617">
    <property type="entry name" value="PROTEIN, PUTATIVE-RELATED"/>
    <property type="match status" value="1"/>
</dbReference>
<gene>
    <name evidence="1" type="ORF">PVAP13_7NG023489</name>
</gene>
<comment type="caution">
    <text evidence="1">The sequence shown here is derived from an EMBL/GenBank/DDBJ whole genome shotgun (WGS) entry which is preliminary data.</text>
</comment>
<dbReference type="AlphaFoldDB" id="A0A8T0PWK6"/>
<dbReference type="PANTHER" id="PTHR36617:SF17">
    <property type="entry name" value="OS01G0114800 PROTEIN"/>
    <property type="match status" value="1"/>
</dbReference>
<sequence length="223" mass="25196">MVIYLAMAIELPTWAVKAIDKIRRSFSWRGRRDAKGGHCLIAWPKVCRTKELGGLGISDLKSLGIALRVRWPWLKKSEPDKPWASLPLQVSKEVEYLLSLAIITEVGDGANTLFWKGKWLAGRSIQDLAPNLYSLVPKRKANRRKVVDALVDENRVADIQGEISLEALWEYLDLWDTLTEVELQDGASDKHIWRLSSSGVYTTKSAYDALFEGAISFAPYEHI</sequence>